<name>A0A8J3F3C4_9BURK</name>
<feature type="binding site" evidence="2">
    <location>
        <position position="67"/>
    </location>
    <ligand>
        <name>Fe cation</name>
        <dbReference type="ChEBI" id="CHEBI:24875"/>
    </ligand>
</feature>
<sequence>MRADALTARTVQDVFPAIRDDIADLHTWRALPTEHVWMVDPFLFLNHHGRQVYPRNNRGLPFGPHPHRGFETVTFILEGDIAHRDSGGHESVIGAGGVQWMTAGSGLIHSETSSDVFKKNGGPMEILQLWVNLPARLKMTQPAYRGLQQEDIPQIADAGGALVHLVSGEWNGHRGPFTPLLDIVSMWFTLSAGQQFSLSIASQRAVFFYVIHGSVVVNGRTVDARHLATFADDGEQLHISASADAVILLCHAEPLDEPVVSHGPFVMNTHDEIRQAIADYQAGKFDG</sequence>
<gene>
    <name evidence="6" type="ORF">GCM10008066_17290</name>
</gene>
<proteinExistence type="inferred from homology"/>
<organism evidence="6 7">
    <name type="scientific">Oxalicibacterium faecigallinarum</name>
    <dbReference type="NCBI Taxonomy" id="573741"/>
    <lineage>
        <taxon>Bacteria</taxon>
        <taxon>Pseudomonadati</taxon>
        <taxon>Pseudomonadota</taxon>
        <taxon>Betaproteobacteria</taxon>
        <taxon>Burkholderiales</taxon>
        <taxon>Oxalobacteraceae</taxon>
        <taxon>Oxalicibacterium</taxon>
    </lineage>
</organism>
<dbReference type="RefSeq" id="WP_188380831.1">
    <property type="nucleotide sequence ID" value="NZ_BMDI01000001.1"/>
</dbReference>
<keyword evidence="2" id="KW-0479">Metal-binding</keyword>
<dbReference type="InterPro" id="IPR003829">
    <property type="entry name" value="Pirin_N_dom"/>
</dbReference>
<dbReference type="PIRSF" id="PIRSF006232">
    <property type="entry name" value="Pirin"/>
    <property type="match status" value="1"/>
</dbReference>
<feature type="binding site" evidence="2">
    <location>
        <position position="111"/>
    </location>
    <ligand>
        <name>Fe cation</name>
        <dbReference type="ChEBI" id="CHEBI:24875"/>
    </ligand>
</feature>
<dbReference type="InterPro" id="IPR008778">
    <property type="entry name" value="Pirin_C_dom"/>
</dbReference>
<comment type="cofactor">
    <cofactor evidence="2">
        <name>Fe cation</name>
        <dbReference type="ChEBI" id="CHEBI:24875"/>
    </cofactor>
    <text evidence="2">Binds 1 Fe cation per subunit.</text>
</comment>
<dbReference type="InterPro" id="IPR014710">
    <property type="entry name" value="RmlC-like_jellyroll"/>
</dbReference>
<evidence type="ECO:0000259" key="5">
    <source>
        <dbReference type="Pfam" id="PF05726"/>
    </source>
</evidence>
<keyword evidence="2" id="KW-0408">Iron</keyword>
<dbReference type="InterPro" id="IPR011051">
    <property type="entry name" value="RmlC_Cupin_sf"/>
</dbReference>
<feature type="binding site" evidence="2">
    <location>
        <position position="65"/>
    </location>
    <ligand>
        <name>Fe cation</name>
        <dbReference type="ChEBI" id="CHEBI:24875"/>
    </ligand>
</feature>
<accession>A0A8J3F3C4</accession>
<evidence type="ECO:0000313" key="6">
    <source>
        <dbReference type="EMBL" id="GGI19080.1"/>
    </source>
</evidence>
<evidence type="ECO:0000256" key="1">
    <source>
        <dbReference type="ARBA" id="ARBA00008416"/>
    </source>
</evidence>
<dbReference type="Pfam" id="PF05726">
    <property type="entry name" value="Pirin_C"/>
    <property type="match status" value="1"/>
</dbReference>
<dbReference type="PANTHER" id="PTHR13903:SF8">
    <property type="entry name" value="PIRIN"/>
    <property type="match status" value="1"/>
</dbReference>
<dbReference type="EMBL" id="BMDI01000001">
    <property type="protein sequence ID" value="GGI19080.1"/>
    <property type="molecule type" value="Genomic_DNA"/>
</dbReference>
<dbReference type="CDD" id="cd02247">
    <property type="entry name" value="cupin_pirin_C"/>
    <property type="match status" value="1"/>
</dbReference>
<dbReference type="Gene3D" id="2.60.120.10">
    <property type="entry name" value="Jelly Rolls"/>
    <property type="match status" value="2"/>
</dbReference>
<dbReference type="Proteomes" id="UP000642180">
    <property type="component" value="Unassembled WGS sequence"/>
</dbReference>
<feature type="domain" description="Pirin C-terminal" evidence="5">
    <location>
        <begin position="188"/>
        <end position="286"/>
    </location>
</feature>
<evidence type="ECO:0000256" key="3">
    <source>
        <dbReference type="RuleBase" id="RU003457"/>
    </source>
</evidence>
<dbReference type="InterPro" id="IPR012093">
    <property type="entry name" value="Pirin"/>
</dbReference>
<keyword evidence="7" id="KW-1185">Reference proteome</keyword>
<dbReference type="PANTHER" id="PTHR13903">
    <property type="entry name" value="PIRIN-RELATED"/>
    <property type="match status" value="1"/>
</dbReference>
<protein>
    <submittedName>
        <fullName evidence="6">Quercetin 2,3-dioxygenase</fullName>
    </submittedName>
</protein>
<dbReference type="Pfam" id="PF02678">
    <property type="entry name" value="Pirin"/>
    <property type="match status" value="1"/>
</dbReference>
<comment type="similarity">
    <text evidence="1 3">Belongs to the pirin family.</text>
</comment>
<feature type="binding site" evidence="2">
    <location>
        <position position="109"/>
    </location>
    <ligand>
        <name>Fe cation</name>
        <dbReference type="ChEBI" id="CHEBI:24875"/>
    </ligand>
</feature>
<dbReference type="CDD" id="cd02909">
    <property type="entry name" value="cupin_pirin_N"/>
    <property type="match status" value="1"/>
</dbReference>
<evidence type="ECO:0000256" key="2">
    <source>
        <dbReference type="PIRSR" id="PIRSR006232-1"/>
    </source>
</evidence>
<reference evidence="7" key="1">
    <citation type="journal article" date="2019" name="Int. J. Syst. Evol. Microbiol.">
        <title>The Global Catalogue of Microorganisms (GCM) 10K type strain sequencing project: providing services to taxonomists for standard genome sequencing and annotation.</title>
        <authorList>
            <consortium name="The Broad Institute Genomics Platform"/>
            <consortium name="The Broad Institute Genome Sequencing Center for Infectious Disease"/>
            <person name="Wu L."/>
            <person name="Ma J."/>
        </authorList>
    </citation>
    <scope>NUCLEOTIDE SEQUENCE [LARGE SCALE GENOMIC DNA]</scope>
    <source>
        <strain evidence="7">CCM 2767</strain>
    </source>
</reference>
<comment type="caution">
    <text evidence="6">The sequence shown here is derived from an EMBL/GenBank/DDBJ whole genome shotgun (WGS) entry which is preliminary data.</text>
</comment>
<evidence type="ECO:0000259" key="4">
    <source>
        <dbReference type="Pfam" id="PF02678"/>
    </source>
</evidence>
<feature type="domain" description="Pirin N-terminal" evidence="4">
    <location>
        <begin position="29"/>
        <end position="131"/>
    </location>
</feature>
<dbReference type="SUPFAM" id="SSF51182">
    <property type="entry name" value="RmlC-like cupins"/>
    <property type="match status" value="1"/>
</dbReference>
<evidence type="ECO:0000313" key="7">
    <source>
        <dbReference type="Proteomes" id="UP000642180"/>
    </source>
</evidence>
<dbReference type="GO" id="GO:0046872">
    <property type="term" value="F:metal ion binding"/>
    <property type="evidence" value="ECO:0007669"/>
    <property type="project" value="UniProtKB-KW"/>
</dbReference>
<dbReference type="AlphaFoldDB" id="A0A8J3F3C4"/>